<dbReference type="EMBL" id="AK229404">
    <property type="protein sequence ID" value="BAF01266.1"/>
    <property type="molecule type" value="mRNA"/>
</dbReference>
<accession>Q0WNN3</accession>
<proteinExistence type="evidence at transcript level"/>
<dbReference type="AlphaFoldDB" id="Q0WNN3"/>
<sequence length="58" mass="6364">MYCSGSASVRFGVGESVNVKPKPPLLVELEGIMKMKEVLKERTVVLVELLSSNLTGLW</sequence>
<name>Q0WNN3_ARATH</name>
<organism evidence="1">
    <name type="scientific">Arabidopsis thaliana</name>
    <name type="common">Mouse-ear cress</name>
    <dbReference type="NCBI Taxonomy" id="3702"/>
    <lineage>
        <taxon>Eukaryota</taxon>
        <taxon>Viridiplantae</taxon>
        <taxon>Streptophyta</taxon>
        <taxon>Embryophyta</taxon>
        <taxon>Tracheophyta</taxon>
        <taxon>Spermatophyta</taxon>
        <taxon>Magnoliopsida</taxon>
        <taxon>eudicotyledons</taxon>
        <taxon>Gunneridae</taxon>
        <taxon>Pentapetalae</taxon>
        <taxon>rosids</taxon>
        <taxon>malvids</taxon>
        <taxon>Brassicales</taxon>
        <taxon>Brassicaceae</taxon>
        <taxon>Camelineae</taxon>
        <taxon>Arabidopsis</taxon>
    </lineage>
</organism>
<reference evidence="1" key="1">
    <citation type="submission" date="2006-07" db="EMBL/GenBank/DDBJ databases">
        <title>Large-scale analysis of RIKEN Arabidopsis full-length (RAFL) cDNAs.</title>
        <authorList>
            <person name="Totoki Y."/>
            <person name="Seki M."/>
            <person name="Ishida J."/>
            <person name="Nakajima M."/>
            <person name="Enju A."/>
            <person name="Morosawa T."/>
            <person name="Kamiya A."/>
            <person name="Narusaka M."/>
            <person name="Shin-i T."/>
            <person name="Nakagawa M."/>
            <person name="Sakamoto N."/>
            <person name="Oishi K."/>
            <person name="Kohara Y."/>
            <person name="Kobayashi M."/>
            <person name="Toyoda A."/>
            <person name="Sakaki Y."/>
            <person name="Sakurai T."/>
            <person name="Iida K."/>
            <person name="Akiyama K."/>
            <person name="Satou M."/>
            <person name="Toyoda T."/>
            <person name="Konagaya A."/>
            <person name="Carninci P."/>
            <person name="Kawai J."/>
            <person name="Hayashizaki Y."/>
            <person name="Shinozaki K."/>
        </authorList>
    </citation>
    <scope>NUCLEOTIDE SEQUENCE</scope>
</reference>
<evidence type="ECO:0000313" key="1">
    <source>
        <dbReference type="EMBL" id="BAF01266.1"/>
    </source>
</evidence>
<protein>
    <submittedName>
        <fullName evidence="1">Uncharacterized protein</fullName>
    </submittedName>
</protein>